<keyword evidence="1" id="KW-0175">Coiled coil</keyword>
<accession>A0A8K0IG88</accession>
<name>A0A8K0IG88_COCNU</name>
<sequence length="97" mass="11048">MKPNELRSFQQVNQKRKNAAMALKHPSEHIHHLEYFIKALKTSRLDADEAKRRAQVAEEKVAEVLQAKQKAQNTLVDVSQDLNMLSAKVKVAKEKAT</sequence>
<proteinExistence type="predicted"/>
<dbReference type="EMBL" id="CM017878">
    <property type="protein sequence ID" value="KAG1355320.1"/>
    <property type="molecule type" value="Genomic_DNA"/>
</dbReference>
<gene>
    <name evidence="2" type="ORF">COCNU_07G014320</name>
</gene>
<reference evidence="2" key="1">
    <citation type="journal article" date="2017" name="Gigascience">
        <title>The genome draft of coconut (Cocos nucifera).</title>
        <authorList>
            <person name="Xiao Y."/>
            <person name="Xu P."/>
            <person name="Fan H."/>
            <person name="Baudouin L."/>
            <person name="Xia W."/>
            <person name="Bocs S."/>
            <person name="Xu J."/>
            <person name="Li Q."/>
            <person name="Guo A."/>
            <person name="Zhou L."/>
            <person name="Li J."/>
            <person name="Wu Y."/>
            <person name="Ma Z."/>
            <person name="Armero A."/>
            <person name="Issali A.E."/>
            <person name="Liu N."/>
            <person name="Peng M."/>
            <person name="Yang Y."/>
        </authorList>
    </citation>
    <scope>NUCLEOTIDE SEQUENCE</scope>
    <source>
        <tissue evidence="2">Spear leaf of Hainan Tall coconut</tissue>
    </source>
</reference>
<evidence type="ECO:0000256" key="1">
    <source>
        <dbReference type="SAM" id="Coils"/>
    </source>
</evidence>
<evidence type="ECO:0000313" key="3">
    <source>
        <dbReference type="Proteomes" id="UP000797356"/>
    </source>
</evidence>
<dbReference type="AlphaFoldDB" id="A0A8K0IG88"/>
<evidence type="ECO:0000313" key="2">
    <source>
        <dbReference type="EMBL" id="KAG1355320.1"/>
    </source>
</evidence>
<dbReference type="Proteomes" id="UP000797356">
    <property type="component" value="Chromosome 7"/>
</dbReference>
<reference evidence="2" key="2">
    <citation type="submission" date="2019-07" db="EMBL/GenBank/DDBJ databases">
        <authorList>
            <person name="Yang Y."/>
            <person name="Bocs S."/>
            <person name="Baudouin L."/>
        </authorList>
    </citation>
    <scope>NUCLEOTIDE SEQUENCE</scope>
    <source>
        <tissue evidence="2">Spear leaf of Hainan Tall coconut</tissue>
    </source>
</reference>
<keyword evidence="3" id="KW-1185">Reference proteome</keyword>
<protein>
    <submittedName>
        <fullName evidence="2">Uncharacterized protein</fullName>
    </submittedName>
</protein>
<feature type="coiled-coil region" evidence="1">
    <location>
        <begin position="40"/>
        <end position="88"/>
    </location>
</feature>
<comment type="caution">
    <text evidence="2">The sequence shown here is derived from an EMBL/GenBank/DDBJ whole genome shotgun (WGS) entry which is preliminary data.</text>
</comment>
<organism evidence="2 3">
    <name type="scientific">Cocos nucifera</name>
    <name type="common">Coconut palm</name>
    <dbReference type="NCBI Taxonomy" id="13894"/>
    <lineage>
        <taxon>Eukaryota</taxon>
        <taxon>Viridiplantae</taxon>
        <taxon>Streptophyta</taxon>
        <taxon>Embryophyta</taxon>
        <taxon>Tracheophyta</taxon>
        <taxon>Spermatophyta</taxon>
        <taxon>Magnoliopsida</taxon>
        <taxon>Liliopsida</taxon>
        <taxon>Arecaceae</taxon>
        <taxon>Arecoideae</taxon>
        <taxon>Cocoseae</taxon>
        <taxon>Attaleinae</taxon>
        <taxon>Cocos</taxon>
    </lineage>
</organism>